<gene>
    <name evidence="1" type="ORF">J2Z65_001237</name>
</gene>
<name>A0ABS4HTV6_9BACL</name>
<protein>
    <submittedName>
        <fullName evidence="1">Ribosomal protein L32</fullName>
    </submittedName>
</protein>
<keyword evidence="2" id="KW-1185">Reference proteome</keyword>
<accession>A0ABS4HTV6</accession>
<comment type="caution">
    <text evidence="1">The sequence shown here is derived from an EMBL/GenBank/DDBJ whole genome shotgun (WGS) entry which is preliminary data.</text>
</comment>
<sequence>MSVQSLMVANCPRCGKVFQKNLRNQCADCSRSIDSLLQGCLDYLRRNHRSTNEQLNAAIGITSEQMYAWIKEGKLLLTDYPNLNYPCASCTKLIRQHKLCQDCTFRINREIKELNDKQQTFQPVERKRQTALSGGFQIRDRLSGV</sequence>
<organism evidence="1 2">
    <name type="scientific">Paenibacillus aceris</name>
    <dbReference type="NCBI Taxonomy" id="869555"/>
    <lineage>
        <taxon>Bacteria</taxon>
        <taxon>Bacillati</taxon>
        <taxon>Bacillota</taxon>
        <taxon>Bacilli</taxon>
        <taxon>Bacillales</taxon>
        <taxon>Paenibacillaceae</taxon>
        <taxon>Paenibacillus</taxon>
    </lineage>
</organism>
<dbReference type="GO" id="GO:0005840">
    <property type="term" value="C:ribosome"/>
    <property type="evidence" value="ECO:0007669"/>
    <property type="project" value="UniProtKB-KW"/>
</dbReference>
<dbReference type="Proteomes" id="UP001519344">
    <property type="component" value="Unassembled WGS sequence"/>
</dbReference>
<dbReference type="EMBL" id="JAGGKV010000002">
    <property type="protein sequence ID" value="MBP1962039.1"/>
    <property type="molecule type" value="Genomic_DNA"/>
</dbReference>
<dbReference type="RefSeq" id="WP_167053673.1">
    <property type="nucleotide sequence ID" value="NZ_JAAOZR010000006.1"/>
</dbReference>
<keyword evidence="1" id="KW-0689">Ribosomal protein</keyword>
<evidence type="ECO:0000313" key="2">
    <source>
        <dbReference type="Proteomes" id="UP001519344"/>
    </source>
</evidence>
<reference evidence="1 2" key="1">
    <citation type="submission" date="2021-03" db="EMBL/GenBank/DDBJ databases">
        <title>Genomic Encyclopedia of Type Strains, Phase IV (KMG-IV): sequencing the most valuable type-strain genomes for metagenomic binning, comparative biology and taxonomic classification.</title>
        <authorList>
            <person name="Goeker M."/>
        </authorList>
    </citation>
    <scope>NUCLEOTIDE SEQUENCE [LARGE SCALE GENOMIC DNA]</scope>
    <source>
        <strain evidence="1 2">DSM 24950</strain>
    </source>
</reference>
<evidence type="ECO:0000313" key="1">
    <source>
        <dbReference type="EMBL" id="MBP1962039.1"/>
    </source>
</evidence>
<keyword evidence="1" id="KW-0687">Ribonucleoprotein</keyword>
<proteinExistence type="predicted"/>